<keyword evidence="8" id="KW-1185">Reference proteome</keyword>
<keyword evidence="3" id="KW-0227">DNA damage</keyword>
<evidence type="ECO:0000313" key="7">
    <source>
        <dbReference type="EMBL" id="WAR23606.1"/>
    </source>
</evidence>
<keyword evidence="4" id="KW-0234">DNA repair</keyword>
<evidence type="ECO:0000256" key="1">
    <source>
        <dbReference type="ARBA" id="ARBA00004123"/>
    </source>
</evidence>
<comment type="subcellular location">
    <subcellularLocation>
        <location evidence="1">Nucleus</location>
    </subcellularLocation>
</comment>
<name>A0ABY7FWQ8_MYAAR</name>
<dbReference type="PANTHER" id="PTHR15660">
    <property type="entry name" value="BRISC AND BRCA1-A COMPLEX MEMBER 1"/>
    <property type="match status" value="1"/>
</dbReference>
<evidence type="ECO:0000256" key="4">
    <source>
        <dbReference type="ARBA" id="ARBA00023204"/>
    </source>
</evidence>
<reference evidence="7" key="1">
    <citation type="submission" date="2022-11" db="EMBL/GenBank/DDBJ databases">
        <title>Centuries of genome instability and evolution in soft-shell clam transmissible cancer (bioRxiv).</title>
        <authorList>
            <person name="Hart S.F.M."/>
            <person name="Yonemitsu M.A."/>
            <person name="Giersch R.M."/>
            <person name="Beal B.F."/>
            <person name="Arriagada G."/>
            <person name="Davis B.W."/>
            <person name="Ostrander E.A."/>
            <person name="Goff S.P."/>
            <person name="Metzger M.J."/>
        </authorList>
    </citation>
    <scope>NUCLEOTIDE SEQUENCE</scope>
    <source>
        <strain evidence="7">MELC-2E11</strain>
        <tissue evidence="7">Siphon/mantle</tissue>
    </source>
</reference>
<evidence type="ECO:0000256" key="5">
    <source>
        <dbReference type="ARBA" id="ARBA00023242"/>
    </source>
</evidence>
<dbReference type="PANTHER" id="PTHR15660:SF1">
    <property type="entry name" value="BRISC AND BRCA1-A COMPLEX MEMBER 1"/>
    <property type="match status" value="1"/>
</dbReference>
<gene>
    <name evidence="7" type="ORF">MAR_037275</name>
</gene>
<keyword evidence="2" id="KW-0963">Cytoplasm</keyword>
<feature type="region of interest" description="Disordered" evidence="6">
    <location>
        <begin position="76"/>
        <end position="95"/>
    </location>
</feature>
<dbReference type="EMBL" id="CP111024">
    <property type="protein sequence ID" value="WAR23606.1"/>
    <property type="molecule type" value="Genomic_DNA"/>
</dbReference>
<evidence type="ECO:0000256" key="6">
    <source>
        <dbReference type="SAM" id="MobiDB-lite"/>
    </source>
</evidence>
<protein>
    <submittedName>
        <fullName evidence="7">BABA1-like protein</fullName>
    </submittedName>
</protein>
<organism evidence="7 8">
    <name type="scientific">Mya arenaria</name>
    <name type="common">Soft-shell clam</name>
    <dbReference type="NCBI Taxonomy" id="6604"/>
    <lineage>
        <taxon>Eukaryota</taxon>
        <taxon>Metazoa</taxon>
        <taxon>Spiralia</taxon>
        <taxon>Lophotrochozoa</taxon>
        <taxon>Mollusca</taxon>
        <taxon>Bivalvia</taxon>
        <taxon>Autobranchia</taxon>
        <taxon>Heteroconchia</taxon>
        <taxon>Euheterodonta</taxon>
        <taxon>Imparidentia</taxon>
        <taxon>Neoheterodontei</taxon>
        <taxon>Myida</taxon>
        <taxon>Myoidea</taxon>
        <taxon>Myidae</taxon>
        <taxon>Mya</taxon>
    </lineage>
</organism>
<keyword evidence="5" id="KW-0539">Nucleus</keyword>
<feature type="compositionally biased region" description="Polar residues" evidence="6">
    <location>
        <begin position="112"/>
        <end position="123"/>
    </location>
</feature>
<proteinExistence type="predicted"/>
<dbReference type="InterPro" id="IPR026126">
    <property type="entry name" value="BABAM1"/>
</dbReference>
<evidence type="ECO:0000256" key="2">
    <source>
        <dbReference type="ARBA" id="ARBA00022490"/>
    </source>
</evidence>
<sequence length="339" mass="38132">MPNIVSFVEAVTLNCSLVHNVYNVFQVDTLPEYGYVSWQVFVTLKGQYDNACTSASNSARNVLGYRLKIKMEANRPQTPEISAKMVNSKHSSRHSSNVLDEYDIIHDDAVKTNASGGKSTTGLTEPPEVPPRQKDPLQTHSQISSRNRLSSSEKSSTDVDSHTNISRCPNINSKEKIIFCVDISQEIEAPRFRSRVGEKKDAKSLIRSGLNIFMQSKLRLDKKHEFALVLLHEKATLKFSPPPPVEDDIERTIPEFTSFNELNSSPYFFIDALYLHEPEVFDSICDLDQKGLSYIFGASRNLTKVYDTMGQMLAHPLQRPVQSETMYRIGSSLPVPENG</sequence>
<evidence type="ECO:0000256" key="3">
    <source>
        <dbReference type="ARBA" id="ARBA00022763"/>
    </source>
</evidence>
<dbReference type="CDD" id="cd21502">
    <property type="entry name" value="vWA_BABAM1"/>
    <property type="match status" value="1"/>
</dbReference>
<dbReference type="Proteomes" id="UP001164746">
    <property type="component" value="Chromosome 13"/>
</dbReference>
<feature type="compositionally biased region" description="Low complexity" evidence="6">
    <location>
        <begin position="141"/>
        <end position="154"/>
    </location>
</feature>
<feature type="region of interest" description="Disordered" evidence="6">
    <location>
        <begin position="111"/>
        <end position="167"/>
    </location>
</feature>
<evidence type="ECO:0000313" key="8">
    <source>
        <dbReference type="Proteomes" id="UP001164746"/>
    </source>
</evidence>
<accession>A0ABY7FWQ8</accession>